<dbReference type="WormBase" id="SRAE_0000074600">
    <property type="protein sequence ID" value="SRP00644"/>
    <property type="gene ID" value="WBGene00256504"/>
</dbReference>
<dbReference type="GeneID" id="36374000"/>
<accession>A0A090KVV6</accession>
<dbReference type="OMA" id="GNSICER"/>
<dbReference type="InterPro" id="IPR050951">
    <property type="entry name" value="Retrovirus_Pol_polyprotein"/>
</dbReference>
<evidence type="ECO:0000313" key="8">
    <source>
        <dbReference type="EMBL" id="CEF61630.1"/>
    </source>
</evidence>
<dbReference type="GO" id="GO:0004519">
    <property type="term" value="F:endonuclease activity"/>
    <property type="evidence" value="ECO:0007669"/>
    <property type="project" value="UniProtKB-KW"/>
</dbReference>
<evidence type="ECO:0000256" key="4">
    <source>
        <dbReference type="ARBA" id="ARBA00022722"/>
    </source>
</evidence>
<dbReference type="CDD" id="cd01647">
    <property type="entry name" value="RT_LTR"/>
    <property type="match status" value="1"/>
</dbReference>
<dbReference type="InterPro" id="IPR041577">
    <property type="entry name" value="RT_RNaseH_2"/>
</dbReference>
<evidence type="ECO:0000256" key="6">
    <source>
        <dbReference type="ARBA" id="ARBA00023268"/>
    </source>
</evidence>
<name>A0A090KVV6_STRRB</name>
<dbReference type="PANTHER" id="PTHR37984:SF5">
    <property type="entry name" value="PROTEIN NYNRIN-LIKE"/>
    <property type="match status" value="1"/>
</dbReference>
<dbReference type="GO" id="GO:0003964">
    <property type="term" value="F:RNA-directed DNA polymerase activity"/>
    <property type="evidence" value="ECO:0007669"/>
    <property type="project" value="UniProtKB-KW"/>
</dbReference>
<dbReference type="Gene3D" id="2.40.70.10">
    <property type="entry name" value="Acid Proteases"/>
    <property type="match status" value="1"/>
</dbReference>
<reference evidence="9" key="2">
    <citation type="submission" date="2014-09" db="EMBL/GenBank/DDBJ databases">
        <authorList>
            <person name="Martin A.A."/>
        </authorList>
    </citation>
    <scope>NUCLEOTIDE SEQUENCE</scope>
    <source>
        <strain evidence="9">ED321</strain>
    </source>
</reference>
<reference evidence="10" key="3">
    <citation type="submission" date="2020-12" db="UniProtKB">
        <authorList>
            <consortium name="WormBaseParasite"/>
        </authorList>
    </citation>
    <scope>IDENTIFICATION</scope>
</reference>
<gene>
    <name evidence="8 10 11" type="ORF">SRAE_0000074600</name>
</gene>
<dbReference type="Gene3D" id="3.10.10.10">
    <property type="entry name" value="HIV Type 1 Reverse Transcriptase, subunit A, domain 1"/>
    <property type="match status" value="1"/>
</dbReference>
<dbReference type="SUPFAM" id="SSF56672">
    <property type="entry name" value="DNA/RNA polymerases"/>
    <property type="match status" value="1"/>
</dbReference>
<evidence type="ECO:0000313" key="9">
    <source>
        <dbReference type="Proteomes" id="UP000035682"/>
    </source>
</evidence>
<dbReference type="Pfam" id="PF17921">
    <property type="entry name" value="Integrase_H2C2"/>
    <property type="match status" value="1"/>
</dbReference>
<dbReference type="AlphaFoldDB" id="A0A090KVV6"/>
<keyword evidence="2" id="KW-0808">Transferase</keyword>
<dbReference type="Pfam" id="PF17919">
    <property type="entry name" value="RT_RNaseH_2"/>
    <property type="match status" value="1"/>
</dbReference>
<dbReference type="InterPro" id="IPR043128">
    <property type="entry name" value="Rev_trsase/Diguanyl_cyclase"/>
</dbReference>
<dbReference type="InterPro" id="IPR012337">
    <property type="entry name" value="RNaseH-like_sf"/>
</dbReference>
<dbReference type="GO" id="GO:0003676">
    <property type="term" value="F:nucleic acid binding"/>
    <property type="evidence" value="ECO:0007669"/>
    <property type="project" value="InterPro"/>
</dbReference>
<evidence type="ECO:0000256" key="2">
    <source>
        <dbReference type="ARBA" id="ARBA00022679"/>
    </source>
</evidence>
<sequence length="1232" mass="142559">MSEPANEMSSKLTKTIRTCHWDAQPVYNQRTQSFSHFLEDLELRMKLDLIDDDNAKLAILKLKLPYEVRDIVNEVISDKKISTYAALTLSLKIKLENEMGIMDAQVKLRTFKLDFSKDKFKASLEEFCRTIKYAFPNMDSMALLTHTCSMTMNYVKGRLWERLYNHSHRYESISEMIMDLNSANQFLNEKETSQSKIETKFNGRCNWCNFKGHKENMCRKKKAGLPKGEFNTNKDKFKTTEKEDEKLYRICQTGQKNIVLPILVNETKSSGLLDSGAEVTITTKRYAEKLNAKTTYSKKPLKLTVGNGTTWVSCGECILNLEIANLAVRLPVYLFEEEEFNKACCEPILLGIDFLESLSKYTINHVNNTIKINGQFIKFISEDKGEDHIVNLKENKSMLRAQIMKNSNEVLMNKLKGKFPNIFSEKLGRINIEPVDDLELVKELPKIVKYSYNPETNDLIRKEVDKMFDQGILTLDNDVEYISNFTLAKKKNGKVRPCVDLRRLNSAIKARVTILPEFGEIIRKIAGKSSYFSNSFLQIPIGKRMQKYLAVFTYRGIAKFTRLPFGYINSTYIWNNTLENILGPIYNLNVVSYVDDVLGFAASHEELWNLALKLLSSIEERGGRLNLEKSKFFCTEITYLAHDWGHFGYRPTLSATKRMIEYPRPKNRTETRRFLGMIAFYRRHVKNLYLDAGPIINLIKKSVEFKWTSQCEESFKLLKERLTSREILSAPRFGDLFILFVDGSQHGAGSMLMQYKSKEHEKKDNEKYEFKDMNLIAYFSKRFQKEKLAKAATVYEMKALVLSIEHFKDIISAQKLLVVSDHRCLKQVLNHNSSPRYVNLISIIAGYNIELVYKAGARLEGPDALSRLLRIRNGGDTQETEKDKDNYMKKLFKECHDDMSHLGYKKSIDLLRTRLPNVKFEKEYLDYLKKCTICQTSNRRKKLNYKQETIFSSYPMEMLSMDLIGKLNASQTGTQYIAVAVDNLTRFVWLKGISTCTSNEIIDFLDEIISVFGICANIKTDGQTCFTSTVFKDYCEMLGISKHIAIRGHHNGNSICERMIGSVNLCMRRMEEKFFNKFDELLPQIMYSLNNTIHPAIDTSPHELMFGWSSLIPADLKKFHDQPLDKIVNYNQDKNLRLLAFEMAQEILTNIKAGEKDDKLTEKLRSDIKVNDMVMIKNHNPNDNINQKFKPIWTPGYTVKKIFNNCYYVAPIIAKRGRHKRVHIQDIKKAIS</sequence>
<dbReference type="Gene3D" id="3.30.70.270">
    <property type="match status" value="2"/>
</dbReference>
<dbReference type="FunFam" id="3.30.70.270:FF:000020">
    <property type="entry name" value="Transposon Tf2-6 polyprotein-like Protein"/>
    <property type="match status" value="1"/>
</dbReference>
<dbReference type="InterPro" id="IPR000477">
    <property type="entry name" value="RT_dom"/>
</dbReference>
<reference evidence="8" key="1">
    <citation type="submission" date="2014-09" db="EMBL/GenBank/DDBJ databases">
        <authorList>
            <person name="Aslett A.Martin."/>
        </authorList>
    </citation>
    <scope>NUCLEOTIDE SEQUENCE</scope>
    <source>
        <strain evidence="8">ED321 Heterogonic</strain>
    </source>
</reference>
<keyword evidence="3" id="KW-0548">Nucleotidyltransferase</keyword>
<keyword evidence="5" id="KW-0378">Hydrolase</keyword>
<proteinExistence type="predicted"/>
<dbReference type="PROSITE" id="PS50994">
    <property type="entry name" value="INTEGRASE"/>
    <property type="match status" value="1"/>
</dbReference>
<dbReference type="SUPFAM" id="SSF53098">
    <property type="entry name" value="Ribonuclease H-like"/>
    <property type="match status" value="1"/>
</dbReference>
<dbReference type="GO" id="GO:0015074">
    <property type="term" value="P:DNA integration"/>
    <property type="evidence" value="ECO:0007669"/>
    <property type="project" value="InterPro"/>
</dbReference>
<dbReference type="EC" id="2.7.7.49" evidence="1"/>
<evidence type="ECO:0000256" key="5">
    <source>
        <dbReference type="ARBA" id="ARBA00022759"/>
    </source>
</evidence>
<dbReference type="GO" id="GO:0042575">
    <property type="term" value="C:DNA polymerase complex"/>
    <property type="evidence" value="ECO:0007669"/>
    <property type="project" value="UniProtKB-ARBA"/>
</dbReference>
<feature type="domain" description="Integrase catalytic" evidence="7">
    <location>
        <begin position="951"/>
        <end position="1109"/>
    </location>
</feature>
<dbReference type="PANTHER" id="PTHR37984">
    <property type="entry name" value="PROTEIN CBG26694"/>
    <property type="match status" value="1"/>
</dbReference>
<dbReference type="InterPro" id="IPR043502">
    <property type="entry name" value="DNA/RNA_pol_sf"/>
</dbReference>
<dbReference type="Pfam" id="PF00078">
    <property type="entry name" value="RVT_1"/>
    <property type="match status" value="1"/>
</dbReference>
<protein>
    <recommendedName>
        <fullName evidence="1">RNA-directed DNA polymerase</fullName>
        <ecNumber evidence="1">2.7.7.49</ecNumber>
    </recommendedName>
</protein>
<evidence type="ECO:0000259" key="7">
    <source>
        <dbReference type="PROSITE" id="PS50994"/>
    </source>
</evidence>
<dbReference type="InterPro" id="IPR041588">
    <property type="entry name" value="Integrase_H2C2"/>
</dbReference>
<organism evidence="8">
    <name type="scientific">Strongyloides ratti</name>
    <name type="common">Parasitic roundworm</name>
    <dbReference type="NCBI Taxonomy" id="34506"/>
    <lineage>
        <taxon>Eukaryota</taxon>
        <taxon>Metazoa</taxon>
        <taxon>Ecdysozoa</taxon>
        <taxon>Nematoda</taxon>
        <taxon>Chromadorea</taxon>
        <taxon>Rhabditida</taxon>
        <taxon>Tylenchina</taxon>
        <taxon>Panagrolaimomorpha</taxon>
        <taxon>Strongyloidoidea</taxon>
        <taxon>Strongyloididae</taxon>
        <taxon>Strongyloides</taxon>
    </lineage>
</organism>
<dbReference type="SUPFAM" id="SSF50630">
    <property type="entry name" value="Acid proteases"/>
    <property type="match status" value="1"/>
</dbReference>
<dbReference type="WBParaSite" id="SRAE_0000074600.1">
    <property type="protein sequence ID" value="SRAE_0000074600.1"/>
    <property type="gene ID" value="WBGene00256504"/>
</dbReference>
<dbReference type="Gene3D" id="3.30.420.10">
    <property type="entry name" value="Ribonuclease H-like superfamily/Ribonuclease H"/>
    <property type="match status" value="1"/>
</dbReference>
<dbReference type="OrthoDB" id="154058at2759"/>
<keyword evidence="6" id="KW-0511">Multifunctional enzyme</keyword>
<keyword evidence="8" id="KW-0695">RNA-directed DNA polymerase</keyword>
<dbReference type="RefSeq" id="XP_024500837.1">
    <property type="nucleotide sequence ID" value="XM_024646683.1"/>
</dbReference>
<evidence type="ECO:0000256" key="1">
    <source>
        <dbReference type="ARBA" id="ARBA00012493"/>
    </source>
</evidence>
<dbReference type="Pfam" id="PF00665">
    <property type="entry name" value="rve"/>
    <property type="match status" value="1"/>
</dbReference>
<dbReference type="CTD" id="36374000"/>
<dbReference type="InterPro" id="IPR021109">
    <property type="entry name" value="Peptidase_aspartic_dom_sf"/>
</dbReference>
<evidence type="ECO:0000313" key="10">
    <source>
        <dbReference type="WBParaSite" id="SRAE_0000074600.1"/>
    </source>
</evidence>
<dbReference type="InterPro" id="IPR036397">
    <property type="entry name" value="RNaseH_sf"/>
</dbReference>
<evidence type="ECO:0000256" key="3">
    <source>
        <dbReference type="ARBA" id="ARBA00022695"/>
    </source>
</evidence>
<dbReference type="InterPro" id="IPR001584">
    <property type="entry name" value="Integrase_cat-core"/>
</dbReference>
<keyword evidence="4" id="KW-0540">Nuclease</keyword>
<keyword evidence="9" id="KW-1185">Reference proteome</keyword>
<dbReference type="CDD" id="cd00303">
    <property type="entry name" value="retropepsin_like"/>
    <property type="match status" value="1"/>
</dbReference>
<keyword evidence="5" id="KW-0255">Endonuclease</keyword>
<dbReference type="EMBL" id="LN609426">
    <property type="protein sequence ID" value="CEF61630.1"/>
    <property type="molecule type" value="Genomic_DNA"/>
</dbReference>
<dbReference type="Proteomes" id="UP000035682">
    <property type="component" value="Unplaced"/>
</dbReference>
<evidence type="ECO:0000313" key="11">
    <source>
        <dbReference type="WormBase" id="SRAE_0000074600"/>
    </source>
</evidence>